<dbReference type="Gene3D" id="1.10.1200.10">
    <property type="entry name" value="ACP-like"/>
    <property type="match status" value="1"/>
</dbReference>
<dbReference type="EMBL" id="AEDD01000002">
    <property type="protein sequence ID" value="EFM12182.1"/>
    <property type="molecule type" value="Genomic_DNA"/>
</dbReference>
<name>E0I5E0_9BACL</name>
<keyword evidence="2" id="KW-1185">Reference proteome</keyword>
<dbReference type="RefSeq" id="WP_006036877.1">
    <property type="nucleotide sequence ID" value="NZ_AEDD01000002.1"/>
</dbReference>
<dbReference type="Proteomes" id="UP000005387">
    <property type="component" value="Unassembled WGS sequence"/>
</dbReference>
<evidence type="ECO:0000313" key="2">
    <source>
        <dbReference type="Proteomes" id="UP000005387"/>
    </source>
</evidence>
<evidence type="ECO:0000313" key="1">
    <source>
        <dbReference type="EMBL" id="EFM12182.1"/>
    </source>
</evidence>
<protein>
    <submittedName>
        <fullName evidence="1">Uncharacterized protein</fullName>
    </submittedName>
</protein>
<gene>
    <name evidence="1" type="ORF">PaecuDRAFT_0862</name>
</gene>
<dbReference type="AlphaFoldDB" id="E0I5E0"/>
<dbReference type="InterPro" id="IPR036736">
    <property type="entry name" value="ACP-like_sf"/>
</dbReference>
<dbReference type="eggNOG" id="ENOG50333UF">
    <property type="taxonomic scope" value="Bacteria"/>
</dbReference>
<proteinExistence type="predicted"/>
<accession>E0I5E0</accession>
<dbReference type="OrthoDB" id="494565at2"/>
<sequence>MQIQLFDPIMDIPYYYPCNLPLVHEVLKRQGSESRLSLLANSRLYGLPACSSLGLVKQYFNKLDYEDAVWLEKGKRELPSYEAGVAEIRSRINDGELFLATGTSYYLPYCEDYLNPNYIAKLVDPDSRRYLVDHWLAVYGVSDDQMLIYDPVPSRYAGPLSSQAFGDFWRGNKSIPELATAKRKEELHIYCTVDVESEATLTPTAFREAMQQTLATLVYEFLAGQEIHRDGRVYYFGNAVTLQLLKRLHLGAVNGETEISAISTFLFDMRWSRYFFRDLLNDMGAILGAPYDAYAAEFALIVGEWEQAHKMMQGRWSQEEASQRIRLVSSFVEQLGLREHRLYESMWAEHRNIGLFGKKRSESEGAKSKQREMLAKIVLDSCMDLNQFHKGSIPVELGLQAPLYGRNGNLDSLGLVSLLAAVEQSIQEELGIGIALSEIASAGMPDSPYRTVGGFVDYLIDRMPEAG</sequence>
<reference evidence="1 2" key="1">
    <citation type="submission" date="2010-07" db="EMBL/GenBank/DDBJ databases">
        <title>The draft genome of Paenibacillus curdlanolyticus YK9.</title>
        <authorList>
            <consortium name="US DOE Joint Genome Institute (JGI-PGF)"/>
            <person name="Lucas S."/>
            <person name="Copeland A."/>
            <person name="Lapidus A."/>
            <person name="Cheng J.-F."/>
            <person name="Bruce D."/>
            <person name="Goodwin L."/>
            <person name="Pitluck S."/>
            <person name="Land M.L."/>
            <person name="Hauser L."/>
            <person name="Chang Y.-J."/>
            <person name="Jeffries C."/>
            <person name="Anderson I.J."/>
            <person name="Johnson E."/>
            <person name="Loganathan U."/>
            <person name="Mulhopadhyay B."/>
            <person name="Kyrpides N."/>
            <person name="Woyke T.J."/>
        </authorList>
    </citation>
    <scope>NUCLEOTIDE SEQUENCE [LARGE SCALE GENOMIC DNA]</scope>
    <source>
        <strain evidence="1 2">YK9</strain>
    </source>
</reference>
<organism evidence="1 2">
    <name type="scientific">Paenibacillus curdlanolyticus YK9</name>
    <dbReference type="NCBI Taxonomy" id="717606"/>
    <lineage>
        <taxon>Bacteria</taxon>
        <taxon>Bacillati</taxon>
        <taxon>Bacillota</taxon>
        <taxon>Bacilli</taxon>
        <taxon>Bacillales</taxon>
        <taxon>Paenibacillaceae</taxon>
        <taxon>Paenibacillus</taxon>
    </lineage>
</organism>
<dbReference type="STRING" id="717606.PaecuDRAFT_0862"/>